<evidence type="ECO:0000256" key="1">
    <source>
        <dbReference type="ARBA" id="ARBA00022723"/>
    </source>
</evidence>
<keyword evidence="4" id="KW-1185">Reference proteome</keyword>
<dbReference type="GO" id="GO:0046872">
    <property type="term" value="F:metal ion binding"/>
    <property type="evidence" value="ECO:0007669"/>
    <property type="project" value="UniProtKB-KW"/>
</dbReference>
<dbReference type="CDD" id="cd00371">
    <property type="entry name" value="HMA"/>
    <property type="match status" value="1"/>
</dbReference>
<feature type="domain" description="HMA" evidence="2">
    <location>
        <begin position="3"/>
        <end position="71"/>
    </location>
</feature>
<dbReference type="Gene3D" id="3.30.70.100">
    <property type="match status" value="1"/>
</dbReference>
<dbReference type="PROSITE" id="PS50846">
    <property type="entry name" value="HMA_2"/>
    <property type="match status" value="1"/>
</dbReference>
<dbReference type="RefSeq" id="WP_183510176.1">
    <property type="nucleotide sequence ID" value="NZ_BAABGK010000013.1"/>
</dbReference>
<keyword evidence="1" id="KW-0479">Metal-binding</keyword>
<dbReference type="Pfam" id="PF00403">
    <property type="entry name" value="HMA"/>
    <property type="match status" value="1"/>
</dbReference>
<dbReference type="PROSITE" id="PS01047">
    <property type="entry name" value="HMA_1"/>
    <property type="match status" value="1"/>
</dbReference>
<evidence type="ECO:0000313" key="3">
    <source>
        <dbReference type="EMBL" id="MBB2994843.1"/>
    </source>
</evidence>
<dbReference type="SUPFAM" id="SSF55008">
    <property type="entry name" value="HMA, heavy metal-associated domain"/>
    <property type="match status" value="1"/>
</dbReference>
<evidence type="ECO:0000259" key="2">
    <source>
        <dbReference type="PROSITE" id="PS50846"/>
    </source>
</evidence>
<proteinExistence type="predicted"/>
<sequence>MSTETIVSLEGLTCGHCVASVTEEIEALDAVTSVSIKLVAGGISTATISSTDPLSTAEISEAVAEAGYTLVGDNA</sequence>
<accession>A0A839QGX1</accession>
<gene>
    <name evidence="3" type="ORF">E9229_001034</name>
</gene>
<protein>
    <submittedName>
        <fullName evidence="3">Copper chaperone CopZ</fullName>
    </submittedName>
</protein>
<dbReference type="EMBL" id="JACHVS010000001">
    <property type="protein sequence ID" value="MBB2994843.1"/>
    <property type="molecule type" value="Genomic_DNA"/>
</dbReference>
<organism evidence="3 4">
    <name type="scientific">Paeniglutamicibacter cryotolerans</name>
    <dbReference type="NCBI Taxonomy" id="670079"/>
    <lineage>
        <taxon>Bacteria</taxon>
        <taxon>Bacillati</taxon>
        <taxon>Actinomycetota</taxon>
        <taxon>Actinomycetes</taxon>
        <taxon>Micrococcales</taxon>
        <taxon>Micrococcaceae</taxon>
        <taxon>Paeniglutamicibacter</taxon>
    </lineage>
</organism>
<name>A0A839QGX1_9MICC</name>
<evidence type="ECO:0000313" key="4">
    <source>
        <dbReference type="Proteomes" id="UP000523000"/>
    </source>
</evidence>
<dbReference type="InterPro" id="IPR017969">
    <property type="entry name" value="Heavy-metal-associated_CS"/>
</dbReference>
<dbReference type="InterPro" id="IPR036163">
    <property type="entry name" value="HMA_dom_sf"/>
</dbReference>
<comment type="caution">
    <text evidence="3">The sequence shown here is derived from an EMBL/GenBank/DDBJ whole genome shotgun (WGS) entry which is preliminary data.</text>
</comment>
<dbReference type="InterPro" id="IPR006121">
    <property type="entry name" value="HMA_dom"/>
</dbReference>
<reference evidence="3 4" key="1">
    <citation type="submission" date="2020-08" db="EMBL/GenBank/DDBJ databases">
        <title>Sequencing the genomes of 1000 actinobacteria strains.</title>
        <authorList>
            <person name="Klenk H.-P."/>
        </authorList>
    </citation>
    <scope>NUCLEOTIDE SEQUENCE [LARGE SCALE GENOMIC DNA]</scope>
    <source>
        <strain evidence="3 4">DSM 22826</strain>
    </source>
</reference>
<dbReference type="Proteomes" id="UP000523000">
    <property type="component" value="Unassembled WGS sequence"/>
</dbReference>
<dbReference type="AlphaFoldDB" id="A0A839QGX1"/>